<evidence type="ECO:0000256" key="5">
    <source>
        <dbReference type="ARBA" id="ARBA00022786"/>
    </source>
</evidence>
<dbReference type="InterPro" id="IPR050185">
    <property type="entry name" value="Ub_carboxyl-term_hydrolase"/>
</dbReference>
<sequence length="1131" mass="127021">MRSWQFEMSWTKIAQASLRPHHYIGALKNAMERYFDGESERHLPRTYLDDYSRPLRGFDEVDKFLANAEFFRSGIGRDMPLVATAPSPYLHRHAGSSALEDVGLESRMVYGSGRDTLPRKHSRQPLLGTSLPYYNQSPQKVPETRLPESALSKVRQSPSTQSILYADETEKDERSPKVSYPPSVYYNYKYQYDRPKAPTPQSVDLDRPQSNLDTAQHFSRAEKRRKSSAFKSLRSFLKKHLKMNSHALPNHTRSDYLDGSKKMSSASLYEAAKPATSQQLSASTHNINGLNSARLRTDNGFPPLARAHSFSASKARANHHRESADWNPKAENKIVTSDMPSSKARSIATYPSTTYSETANRHIDTRMDTIKSQAPSSQLVQKINAGATLPRTSHTMRPSIAPAPIKEPKRKPVQYDAPCLYGILNHGNSCYMNAILQCLASVNRVAILFVCKKFIIPSLVTTGDLSATVDNSITSVLSQTLQSMWMNANPDGQCLRLLRLIANANPHFQLSCQQDAQESLIWLLDRIHEEIKGENLSKKANSFATLHKSEEELAIDALQRVSGSNRSAIMDLFQAQFRSSMECSACGFFNLTFDPYITVALSVPQPKSSKACTALFVPYFNGRQLVRYRISVPGPPTTTCITHIKDKIMTSIGGSGDNAIACQFSANGQCHFLADDLQLGNESPFDNIDNFYLLEIPRLTVDHENQDLVVAIITHVVGFVPSGGRRGQPYTVVVSKRWNYDRILQQLIDKAKPFMCPNDYFPLQSDFRLLIQHSSEGVIYMDPALSMPLFNYHINRSGSSRRALLKIIIEWTSSAAYEFLRQDSEPIHEDYSFLTDNQSPESSVTLLNLLQDYTKTEVVEDWKCPKCFKASSGKKELKFHSLPPVLVFHLKRFELLNDGATKKVESLLQIPLESLDMSPYVCNPESRHNTLSRSHKYNATPYKNGLNECGDQERCLYDLVGVVHHFGERTNSGHYTASTRNPIDGRWRTFDDMKVTFTNTSDIRSSTNAYLLFYERRESHSSRNSASSWFPHSVPESVLNLYNKPSPDERRANSSMNGVGIGDSTGVTVHGSSTFYTRGPSAGQVESYRTPTKSGSLQANAESSPARSRSLHNLQPNMNKGSYGTLRNYPS</sequence>
<dbReference type="InterPro" id="IPR018200">
    <property type="entry name" value="USP_CS"/>
</dbReference>
<comment type="caution">
    <text evidence="10">The sequence shown here is derived from an EMBL/GenBank/DDBJ whole genome shotgun (WGS) entry which is preliminary data.</text>
</comment>
<dbReference type="EC" id="3.4.19.12" evidence="3"/>
<evidence type="ECO:0000313" key="11">
    <source>
        <dbReference type="Proteomes" id="UP001201812"/>
    </source>
</evidence>
<feature type="compositionally biased region" description="Polar residues" evidence="8">
    <location>
        <begin position="154"/>
        <end position="163"/>
    </location>
</feature>
<dbReference type="AlphaFoldDB" id="A0AAD4NCX0"/>
<evidence type="ECO:0000256" key="6">
    <source>
        <dbReference type="ARBA" id="ARBA00022801"/>
    </source>
</evidence>
<evidence type="ECO:0000256" key="1">
    <source>
        <dbReference type="ARBA" id="ARBA00000707"/>
    </source>
</evidence>
<feature type="compositionally biased region" description="Polar residues" evidence="8">
    <location>
        <begin position="1087"/>
        <end position="1122"/>
    </location>
</feature>
<keyword evidence="7" id="KW-0788">Thiol protease</keyword>
<comment type="similarity">
    <text evidence="2">Belongs to the peptidase C19 family.</text>
</comment>
<dbReference type="EMBL" id="JAKKPZ010000002">
    <property type="protein sequence ID" value="KAI1725918.1"/>
    <property type="molecule type" value="Genomic_DNA"/>
</dbReference>
<reference evidence="10" key="1">
    <citation type="submission" date="2022-01" db="EMBL/GenBank/DDBJ databases">
        <title>Genome Sequence Resource for Two Populations of Ditylenchus destructor, the Migratory Endoparasitic Phytonematode.</title>
        <authorList>
            <person name="Zhang H."/>
            <person name="Lin R."/>
            <person name="Xie B."/>
        </authorList>
    </citation>
    <scope>NUCLEOTIDE SEQUENCE</scope>
    <source>
        <strain evidence="10">BazhouSP</strain>
    </source>
</reference>
<dbReference type="PANTHER" id="PTHR21646">
    <property type="entry name" value="UBIQUITIN CARBOXYL-TERMINAL HYDROLASE"/>
    <property type="match status" value="1"/>
</dbReference>
<dbReference type="PROSITE" id="PS50235">
    <property type="entry name" value="USP_3"/>
    <property type="match status" value="1"/>
</dbReference>
<dbReference type="CDD" id="cd02257">
    <property type="entry name" value="Peptidase_C19"/>
    <property type="match status" value="1"/>
</dbReference>
<evidence type="ECO:0000259" key="9">
    <source>
        <dbReference type="PROSITE" id="PS50235"/>
    </source>
</evidence>
<feature type="region of interest" description="Disordered" evidence="8">
    <location>
        <begin position="113"/>
        <end position="182"/>
    </location>
</feature>
<keyword evidence="5" id="KW-0833">Ubl conjugation pathway</keyword>
<dbReference type="PANTHER" id="PTHR21646:SF24">
    <property type="entry name" value="UBIQUITIN CARBOXYL-TERMINAL HYDROLASE"/>
    <property type="match status" value="1"/>
</dbReference>
<dbReference type="PROSITE" id="PS00972">
    <property type="entry name" value="USP_1"/>
    <property type="match status" value="1"/>
</dbReference>
<dbReference type="InterPro" id="IPR038765">
    <property type="entry name" value="Papain-like_cys_pep_sf"/>
</dbReference>
<dbReference type="InterPro" id="IPR001394">
    <property type="entry name" value="Peptidase_C19_UCH"/>
</dbReference>
<dbReference type="GO" id="GO:0016579">
    <property type="term" value="P:protein deubiquitination"/>
    <property type="evidence" value="ECO:0007669"/>
    <property type="project" value="InterPro"/>
</dbReference>
<dbReference type="Proteomes" id="UP001201812">
    <property type="component" value="Unassembled WGS sequence"/>
</dbReference>
<name>A0AAD4NCX0_9BILA</name>
<keyword evidence="6 10" id="KW-0378">Hydrolase</keyword>
<evidence type="ECO:0000256" key="8">
    <source>
        <dbReference type="SAM" id="MobiDB-lite"/>
    </source>
</evidence>
<organism evidence="10 11">
    <name type="scientific">Ditylenchus destructor</name>
    <dbReference type="NCBI Taxonomy" id="166010"/>
    <lineage>
        <taxon>Eukaryota</taxon>
        <taxon>Metazoa</taxon>
        <taxon>Ecdysozoa</taxon>
        <taxon>Nematoda</taxon>
        <taxon>Chromadorea</taxon>
        <taxon>Rhabditida</taxon>
        <taxon>Tylenchina</taxon>
        <taxon>Tylenchomorpha</taxon>
        <taxon>Sphaerularioidea</taxon>
        <taxon>Anguinidae</taxon>
        <taxon>Anguininae</taxon>
        <taxon>Ditylenchus</taxon>
    </lineage>
</organism>
<feature type="compositionally biased region" description="Polar residues" evidence="8">
    <location>
        <begin position="1065"/>
        <end position="1076"/>
    </location>
</feature>
<dbReference type="PROSITE" id="PS00973">
    <property type="entry name" value="USP_2"/>
    <property type="match status" value="1"/>
</dbReference>
<dbReference type="SUPFAM" id="SSF54001">
    <property type="entry name" value="Cysteine proteinases"/>
    <property type="match status" value="1"/>
</dbReference>
<evidence type="ECO:0000313" key="10">
    <source>
        <dbReference type="EMBL" id="KAI1725918.1"/>
    </source>
</evidence>
<gene>
    <name evidence="10" type="ORF">DdX_02605</name>
</gene>
<evidence type="ECO:0000256" key="4">
    <source>
        <dbReference type="ARBA" id="ARBA00022670"/>
    </source>
</evidence>
<evidence type="ECO:0000256" key="2">
    <source>
        <dbReference type="ARBA" id="ARBA00009085"/>
    </source>
</evidence>
<comment type="catalytic activity">
    <reaction evidence="1">
        <text>Thiol-dependent hydrolysis of ester, thioester, amide, peptide and isopeptide bonds formed by the C-terminal Gly of ubiquitin (a 76-residue protein attached to proteins as an intracellular targeting signal).</text>
        <dbReference type="EC" id="3.4.19.12"/>
    </reaction>
</comment>
<dbReference type="GO" id="GO:0004843">
    <property type="term" value="F:cysteine-type deubiquitinase activity"/>
    <property type="evidence" value="ECO:0007669"/>
    <property type="project" value="UniProtKB-EC"/>
</dbReference>
<accession>A0AAD4NCX0</accession>
<keyword evidence="4" id="KW-0645">Protease</keyword>
<protein>
    <recommendedName>
        <fullName evidence="3">ubiquitinyl hydrolase 1</fullName>
        <ecNumber evidence="3">3.4.19.12</ecNumber>
    </recommendedName>
</protein>
<evidence type="ECO:0000256" key="7">
    <source>
        <dbReference type="ARBA" id="ARBA00022807"/>
    </source>
</evidence>
<feature type="region of interest" description="Disordered" evidence="8">
    <location>
        <begin position="1043"/>
        <end position="1131"/>
    </location>
</feature>
<dbReference type="InterPro" id="IPR028889">
    <property type="entry name" value="USP"/>
</dbReference>
<dbReference type="GO" id="GO:0006508">
    <property type="term" value="P:proteolysis"/>
    <property type="evidence" value="ECO:0007669"/>
    <property type="project" value="UniProtKB-KW"/>
</dbReference>
<dbReference type="Gene3D" id="3.90.70.10">
    <property type="entry name" value="Cysteine proteinases"/>
    <property type="match status" value="2"/>
</dbReference>
<dbReference type="Pfam" id="PF00443">
    <property type="entry name" value="UCH"/>
    <property type="match status" value="1"/>
</dbReference>
<keyword evidence="11" id="KW-1185">Reference proteome</keyword>
<evidence type="ECO:0000256" key="3">
    <source>
        <dbReference type="ARBA" id="ARBA00012759"/>
    </source>
</evidence>
<feature type="domain" description="USP" evidence="9">
    <location>
        <begin position="421"/>
        <end position="1017"/>
    </location>
</feature>
<proteinExistence type="inferred from homology"/>